<reference evidence="3" key="4">
    <citation type="submission" date="2016-11" db="EMBL/GenBank/DDBJ databases">
        <authorList>
            <person name="Varghese N."/>
            <person name="Submissions S."/>
        </authorList>
    </citation>
    <scope>NUCLEOTIDE SEQUENCE</scope>
    <source>
        <strain evidence="3">DSM 1682</strain>
    </source>
</reference>
<dbReference type="PANTHER" id="PTHR35804">
    <property type="entry name" value="LYSINE EXPORTER LYSO"/>
    <property type="match status" value="1"/>
</dbReference>
<feature type="transmembrane region" description="Helical" evidence="1">
    <location>
        <begin position="34"/>
        <end position="52"/>
    </location>
</feature>
<dbReference type="RefSeq" id="WP_066053042.1">
    <property type="nucleotide sequence ID" value="NZ_CP014223.1"/>
</dbReference>
<dbReference type="EMBL" id="FQUA01000013">
    <property type="protein sequence ID" value="SHF00203.1"/>
    <property type="molecule type" value="Genomic_DNA"/>
</dbReference>
<feature type="transmembrane region" description="Helical" evidence="1">
    <location>
        <begin position="101"/>
        <end position="123"/>
    </location>
</feature>
<dbReference type="OrthoDB" id="371078at2"/>
<name>A0A120MKH9_ANAPI</name>
<evidence type="ECO:0000313" key="3">
    <source>
        <dbReference type="EMBL" id="SHF00203.1"/>
    </source>
</evidence>
<evidence type="ECO:0000313" key="2">
    <source>
        <dbReference type="EMBL" id="AMJ42351.1"/>
    </source>
</evidence>
<dbReference type="Pfam" id="PF03956">
    <property type="entry name" value="Lys_export"/>
    <property type="match status" value="1"/>
</dbReference>
<accession>A0A120MKH9</accession>
<organism evidence="3 5">
    <name type="scientific">Anaerotignum propionicum DSM 1682</name>
    <dbReference type="NCBI Taxonomy" id="991789"/>
    <lineage>
        <taxon>Bacteria</taxon>
        <taxon>Bacillati</taxon>
        <taxon>Bacillota</taxon>
        <taxon>Clostridia</taxon>
        <taxon>Lachnospirales</taxon>
        <taxon>Anaerotignaceae</taxon>
        <taxon>Anaerotignum</taxon>
    </lineage>
</organism>
<feature type="transmembrane region" description="Helical" evidence="1">
    <location>
        <begin position="64"/>
        <end position="89"/>
    </location>
</feature>
<sequence length="195" mass="20713">MSIAILIVLALGILGGMYMPMEIAAFLDEASSFMLLILLFSVGIDLGLNRQVFSQVRQLGFRILLIPLGVILGSLCGGAIAALITQMHFKEGMAITAGLGWYSLSGIILTNAGNPVGGTISFLSNVFREMLTFILIPFLVKYLNSYSAIAPAGATAMDTTLGMISKHTDGKTAVIAFMSGITCTLLVPVLIQFFL</sequence>
<dbReference type="GO" id="GO:0005886">
    <property type="term" value="C:plasma membrane"/>
    <property type="evidence" value="ECO:0007669"/>
    <property type="project" value="TreeGrafter"/>
</dbReference>
<dbReference type="KEGG" id="cpro:CPRO_28080"/>
<reference evidence="2 4" key="1">
    <citation type="journal article" date="2016" name="Genome Announc.">
        <title>Complete Genome Sequence of the Amino Acid-Fermenting Clostridium propionicum X2 (DSM 1682).</title>
        <authorList>
            <person name="Poehlein A."/>
            <person name="Schlien K."/>
            <person name="Chowdhury N.P."/>
            <person name="Gottschalk G."/>
            <person name="Buckel W."/>
            <person name="Daniel R."/>
        </authorList>
    </citation>
    <scope>NUCLEOTIDE SEQUENCE [LARGE SCALE GENOMIC DNA]</scope>
    <source>
        <strain evidence="2 4">X2</strain>
    </source>
</reference>
<keyword evidence="4" id="KW-1185">Reference proteome</keyword>
<keyword evidence="1" id="KW-1133">Transmembrane helix</keyword>
<evidence type="ECO:0000313" key="5">
    <source>
        <dbReference type="Proteomes" id="UP000184204"/>
    </source>
</evidence>
<dbReference type="EMBL" id="CP014223">
    <property type="protein sequence ID" value="AMJ42351.1"/>
    <property type="molecule type" value="Genomic_DNA"/>
</dbReference>
<reference evidence="4" key="2">
    <citation type="submission" date="2016-01" db="EMBL/GenBank/DDBJ databases">
        <authorList>
            <person name="Poehlein A."/>
            <person name="Schlien K."/>
            <person name="Gottschalk G."/>
            <person name="Buckel W."/>
            <person name="Daniel R."/>
        </authorList>
    </citation>
    <scope>NUCLEOTIDE SEQUENCE [LARGE SCALE GENOMIC DNA]</scope>
    <source>
        <strain evidence="4">X2</strain>
    </source>
</reference>
<evidence type="ECO:0008006" key="6">
    <source>
        <dbReference type="Google" id="ProtNLM"/>
    </source>
</evidence>
<evidence type="ECO:0000256" key="1">
    <source>
        <dbReference type="SAM" id="Phobius"/>
    </source>
</evidence>
<keyword evidence="1" id="KW-0812">Transmembrane</keyword>
<reference evidence="5" key="3">
    <citation type="submission" date="2016-11" db="EMBL/GenBank/DDBJ databases">
        <authorList>
            <person name="Jaros S."/>
            <person name="Januszkiewicz K."/>
            <person name="Wedrychowicz H."/>
        </authorList>
    </citation>
    <scope>NUCLEOTIDE SEQUENCE [LARGE SCALE GENOMIC DNA]</scope>
    <source>
        <strain evidence="5">DSM 1682</strain>
    </source>
</reference>
<feature type="transmembrane region" description="Helical" evidence="1">
    <location>
        <begin position="130"/>
        <end position="153"/>
    </location>
</feature>
<dbReference type="InterPro" id="IPR005642">
    <property type="entry name" value="LysO"/>
</dbReference>
<dbReference type="Proteomes" id="UP000184204">
    <property type="component" value="Unassembled WGS sequence"/>
</dbReference>
<feature type="transmembrane region" description="Helical" evidence="1">
    <location>
        <begin position="173"/>
        <end position="194"/>
    </location>
</feature>
<dbReference type="AlphaFoldDB" id="A0A120MKH9"/>
<keyword evidence="1" id="KW-0472">Membrane</keyword>
<dbReference type="Proteomes" id="UP000068026">
    <property type="component" value="Chromosome"/>
</dbReference>
<protein>
    <recommendedName>
        <fullName evidence="6">Lysine exporter LysO</fullName>
    </recommendedName>
</protein>
<evidence type="ECO:0000313" key="4">
    <source>
        <dbReference type="Proteomes" id="UP000068026"/>
    </source>
</evidence>
<gene>
    <name evidence="2" type="ORF">CPRO_28080</name>
    <name evidence="3" type="ORF">SAMN02745151_02464</name>
</gene>
<dbReference type="GO" id="GO:0015661">
    <property type="term" value="F:L-lysine efflux transmembrane transporter activity"/>
    <property type="evidence" value="ECO:0007669"/>
    <property type="project" value="InterPro"/>
</dbReference>
<dbReference type="PANTHER" id="PTHR35804:SF1">
    <property type="entry name" value="LYSINE EXPORTER LYSO"/>
    <property type="match status" value="1"/>
</dbReference>
<proteinExistence type="predicted"/>